<feature type="compositionally biased region" description="Polar residues" evidence="1">
    <location>
        <begin position="53"/>
        <end position="67"/>
    </location>
</feature>
<evidence type="ECO:0000313" key="3">
    <source>
        <dbReference type="Proteomes" id="UP000310639"/>
    </source>
</evidence>
<dbReference type="KEGG" id="nft:FBF37_01715"/>
<proteinExistence type="predicted"/>
<protein>
    <submittedName>
        <fullName evidence="2">Uncharacterized protein</fullName>
    </submittedName>
</protein>
<dbReference type="RefSeq" id="WP_138078894.1">
    <property type="nucleotide sequence ID" value="NZ_CP040004.1"/>
</dbReference>
<keyword evidence="3" id="KW-1185">Reference proteome</keyword>
<organism evidence="2 3">
    <name type="scientific">Candidatus Nanosynbacter featherlites</name>
    <dbReference type="NCBI Taxonomy" id="2572088"/>
    <lineage>
        <taxon>Bacteria</taxon>
        <taxon>Candidatus Saccharimonadota</taxon>
        <taxon>Candidatus Saccharimonadia</taxon>
        <taxon>Candidatus Nanosynbacterales</taxon>
        <taxon>Candidatus Nanosynbacteraceae</taxon>
        <taxon>Candidatus Nanosynbacter</taxon>
    </lineage>
</organism>
<feature type="region of interest" description="Disordered" evidence="1">
    <location>
        <begin position="53"/>
        <end position="95"/>
    </location>
</feature>
<evidence type="ECO:0000256" key="1">
    <source>
        <dbReference type="SAM" id="MobiDB-lite"/>
    </source>
</evidence>
<accession>A0A4P9A310</accession>
<dbReference type="Proteomes" id="UP000310639">
    <property type="component" value="Chromosome"/>
</dbReference>
<evidence type="ECO:0000313" key="2">
    <source>
        <dbReference type="EMBL" id="QCT42184.1"/>
    </source>
</evidence>
<reference evidence="2 3" key="1">
    <citation type="submission" date="2019-04" db="EMBL/GenBank/DDBJ databases">
        <title>Saccharibacteria TM7 genomes.</title>
        <authorList>
            <person name="Bor B."/>
            <person name="He X."/>
            <person name="Chen T."/>
            <person name="Dewhirst F.E."/>
        </authorList>
    </citation>
    <scope>NUCLEOTIDE SEQUENCE [LARGE SCALE GENOMIC DNA]</scope>
    <source>
        <strain evidence="2 3">BB001</strain>
    </source>
</reference>
<sequence length="95" mass="9877">MDLPEFAKLSTENERGLKDTVKSVVGAVAVTSALLIPPAVILKEVADTAATSIHINTEPTSTPSAKETSSTQEPDQTPPPTPRGLVQTIIDNLGG</sequence>
<dbReference type="AlphaFoldDB" id="A0A4P9A310"/>
<dbReference type="EMBL" id="CP040004">
    <property type="protein sequence ID" value="QCT42184.1"/>
    <property type="molecule type" value="Genomic_DNA"/>
</dbReference>
<name>A0A4P9A310_9BACT</name>
<gene>
    <name evidence="2" type="ORF">FBF37_01715</name>
</gene>